<sequence>MAAVAAATPYLLSTRQPAALTDQVLAVDGHAVRLRDSGRHQHTRRQRYTHTTIVAAELTSIESAAAGLAQITREAAELCVSTAELAQGFTYSAQQRAVLSRLLTAGHTVDAVLGTAGAGKTTLMAAARAGWEAAGLRVVGASTAAVAAANLAAEAGIDARTIAAWTRDISGGRGLEDIRGPGHRRGRHGRRPGPWLLSARARRATLSLQSPSPAGPAASATPPTIRSAIAVSRSCLVAKQRYRAPAWTPSASASRRMVSASSPDSSSRSRAVWMVRAWLSRAGRPLAGLDGVPMDRPILNTVHVNGVQ</sequence>
<evidence type="ECO:0008006" key="4">
    <source>
        <dbReference type="Google" id="ProtNLM"/>
    </source>
</evidence>
<evidence type="ECO:0000256" key="1">
    <source>
        <dbReference type="SAM" id="MobiDB-lite"/>
    </source>
</evidence>
<proteinExistence type="predicted"/>
<feature type="compositionally biased region" description="Basic residues" evidence="1">
    <location>
        <begin position="181"/>
        <end position="191"/>
    </location>
</feature>
<gene>
    <name evidence="2" type="ORF">JOF35_008628</name>
</gene>
<organism evidence="2 3">
    <name type="scientific">Streptomyces demainii</name>
    <dbReference type="NCBI Taxonomy" id="588122"/>
    <lineage>
        <taxon>Bacteria</taxon>
        <taxon>Bacillati</taxon>
        <taxon>Actinomycetota</taxon>
        <taxon>Actinomycetes</taxon>
        <taxon>Kitasatosporales</taxon>
        <taxon>Streptomycetaceae</taxon>
        <taxon>Streptomyces</taxon>
    </lineage>
</organism>
<name>A0ABT9L6F1_9ACTN</name>
<feature type="region of interest" description="Disordered" evidence="1">
    <location>
        <begin position="175"/>
        <end position="194"/>
    </location>
</feature>
<keyword evidence="3" id="KW-1185">Reference proteome</keyword>
<dbReference type="InterPro" id="IPR027417">
    <property type="entry name" value="P-loop_NTPase"/>
</dbReference>
<dbReference type="Proteomes" id="UP001234880">
    <property type="component" value="Unassembled WGS sequence"/>
</dbReference>
<dbReference type="Pfam" id="PF13604">
    <property type="entry name" value="AAA_30"/>
    <property type="match status" value="1"/>
</dbReference>
<dbReference type="SUPFAM" id="SSF52540">
    <property type="entry name" value="P-loop containing nucleoside triphosphate hydrolases"/>
    <property type="match status" value="1"/>
</dbReference>
<evidence type="ECO:0000313" key="2">
    <source>
        <dbReference type="EMBL" id="MDP9616290.1"/>
    </source>
</evidence>
<reference evidence="2 3" key="1">
    <citation type="submission" date="2023-07" db="EMBL/GenBank/DDBJ databases">
        <title>Sequencing the genomes of 1000 actinobacteria strains.</title>
        <authorList>
            <person name="Klenk H.-P."/>
        </authorList>
    </citation>
    <scope>NUCLEOTIDE SEQUENCE [LARGE SCALE GENOMIC DNA]</scope>
    <source>
        <strain evidence="2 3">DSM 41600</strain>
    </source>
</reference>
<comment type="caution">
    <text evidence="2">The sequence shown here is derived from an EMBL/GenBank/DDBJ whole genome shotgun (WGS) entry which is preliminary data.</text>
</comment>
<dbReference type="Gene3D" id="3.40.50.300">
    <property type="entry name" value="P-loop containing nucleotide triphosphate hydrolases"/>
    <property type="match status" value="1"/>
</dbReference>
<evidence type="ECO:0000313" key="3">
    <source>
        <dbReference type="Proteomes" id="UP001234880"/>
    </source>
</evidence>
<accession>A0ABT9L6F1</accession>
<protein>
    <recommendedName>
        <fullName evidence="4">AAA family ATPase</fullName>
    </recommendedName>
</protein>
<dbReference type="EMBL" id="JAURUE010000002">
    <property type="protein sequence ID" value="MDP9616290.1"/>
    <property type="molecule type" value="Genomic_DNA"/>
</dbReference>